<organism evidence="1 2">
    <name type="scientific">Gillisia mitskevichiae</name>
    <dbReference type="NCBI Taxonomy" id="270921"/>
    <lineage>
        <taxon>Bacteria</taxon>
        <taxon>Pseudomonadati</taxon>
        <taxon>Bacteroidota</taxon>
        <taxon>Flavobacteriia</taxon>
        <taxon>Flavobacteriales</taxon>
        <taxon>Flavobacteriaceae</taxon>
        <taxon>Gillisia</taxon>
    </lineage>
</organism>
<dbReference type="Proteomes" id="UP000276282">
    <property type="component" value="Unassembled WGS sequence"/>
</dbReference>
<dbReference type="Gene3D" id="3.20.20.80">
    <property type="entry name" value="Glycosidases"/>
    <property type="match status" value="1"/>
</dbReference>
<dbReference type="CDD" id="cd19608">
    <property type="entry name" value="GH113_mannanase-like"/>
    <property type="match status" value="1"/>
</dbReference>
<keyword evidence="2" id="KW-1185">Reference proteome</keyword>
<gene>
    <name evidence="1" type="ORF">BC962_0069</name>
</gene>
<dbReference type="Pfam" id="PF22612">
    <property type="entry name" value="GH113"/>
    <property type="match status" value="1"/>
</dbReference>
<dbReference type="EMBL" id="RBLG01000001">
    <property type="protein sequence ID" value="RKS55113.1"/>
    <property type="molecule type" value="Genomic_DNA"/>
</dbReference>
<dbReference type="OrthoDB" id="9773531at2"/>
<evidence type="ECO:0000313" key="2">
    <source>
        <dbReference type="Proteomes" id="UP000276282"/>
    </source>
</evidence>
<protein>
    <recommendedName>
        <fullName evidence="3">Glycoside hydrolase</fullName>
    </recommendedName>
</protein>
<dbReference type="AlphaFoldDB" id="A0A495PXY0"/>
<reference evidence="1 2" key="1">
    <citation type="submission" date="2018-10" db="EMBL/GenBank/DDBJ databases">
        <title>Genomic Encyclopedia of Archaeal and Bacterial Type Strains, Phase II (KMG-II): from individual species to whole genera.</title>
        <authorList>
            <person name="Goeker M."/>
        </authorList>
    </citation>
    <scope>NUCLEOTIDE SEQUENCE [LARGE SCALE GENOMIC DNA]</scope>
    <source>
        <strain evidence="1 2">DSM 19839</strain>
    </source>
</reference>
<comment type="caution">
    <text evidence="1">The sequence shown here is derived from an EMBL/GenBank/DDBJ whole genome shotgun (WGS) entry which is preliminary data.</text>
</comment>
<accession>A0A495PXY0</accession>
<evidence type="ECO:0000313" key="1">
    <source>
        <dbReference type="EMBL" id="RKS55113.1"/>
    </source>
</evidence>
<sequence length="353" mass="41359">MHYKTFSKEINRRAYNLRFISLISLLMVIISCQGQKKQDKYNGVSLVASREPISSSHITPILEVNANAVAVMPFGFMESLSSPDLIFNTERQWEGERVDGVRETTKLLHSQGLKVMVKPHIWIWKGEFTGDIKMNSEEDWKELETNYEEFILLYATMAAEENVELFCLGTELYGFANERTEFWEQLIIKIRKVYTGKLTYAENWDKVGKITFWDQLDYIGVDAYFPLSNGKSPNIEELRASWKPHKSQLKELSEKYDRKIMFTEYGYRNTDFATKQPWDSSRKETSVNNDLQSNALMALYQEFWREDWFAGGFLWKWFHDHDEAGGIENNQFTPQNKPALQVVKGFYGEMIRD</sequence>
<dbReference type="InterPro" id="IPR055151">
    <property type="entry name" value="GH113"/>
</dbReference>
<evidence type="ECO:0008006" key="3">
    <source>
        <dbReference type="Google" id="ProtNLM"/>
    </source>
</evidence>
<dbReference type="RefSeq" id="WP_121343951.1">
    <property type="nucleotide sequence ID" value="NZ_RBLG01000001.1"/>
</dbReference>
<dbReference type="PROSITE" id="PS51257">
    <property type="entry name" value="PROKAR_LIPOPROTEIN"/>
    <property type="match status" value="1"/>
</dbReference>
<dbReference type="SUPFAM" id="SSF51445">
    <property type="entry name" value="(Trans)glycosidases"/>
    <property type="match status" value="1"/>
</dbReference>
<proteinExistence type="predicted"/>
<dbReference type="InterPro" id="IPR017853">
    <property type="entry name" value="GH"/>
</dbReference>
<name>A0A495PXY0_9FLAO</name>